<keyword evidence="3" id="KW-0285">Flavoprotein</keyword>
<dbReference type="Proteomes" id="UP000571950">
    <property type="component" value="Unassembled WGS sequence"/>
</dbReference>
<evidence type="ECO:0000256" key="3">
    <source>
        <dbReference type="ARBA" id="ARBA00022630"/>
    </source>
</evidence>
<reference evidence="7 8" key="1">
    <citation type="submission" date="2020-08" db="EMBL/GenBank/DDBJ databases">
        <title>Genomic Encyclopedia of Type Strains, Phase IV (KMG-IV): sequencing the most valuable type-strain genomes for metagenomic binning, comparative biology and taxonomic classification.</title>
        <authorList>
            <person name="Goeker M."/>
        </authorList>
    </citation>
    <scope>NUCLEOTIDE SEQUENCE [LARGE SCALE GENOMIC DNA]</scope>
    <source>
        <strain evidence="7 8">DSM 26189</strain>
    </source>
</reference>
<keyword evidence="4" id="KW-0288">FMN</keyword>
<evidence type="ECO:0000313" key="7">
    <source>
        <dbReference type="EMBL" id="MBB3925785.1"/>
    </source>
</evidence>
<sequence length="228" mass="24786">MSEDQNRIETLDGLLRARRSVRGFRPDPVPADILRRIFTMAGQAPSNCNVQPWVVHVVSGAAAERVRTALHDRARAGAALSPDYPLTGTYPGHYRTRQVEAAKALFAATGVARDDLPARTDSFLRNFRFFDAPHAAFILMPDWAGIREAADCGMYAQSLMLAMTAHGIGSCAQGALGHYADVVRGALDVPDGHRILFGIAFGYEDEAHPANKARTDRAALADTTVFHD</sequence>
<dbReference type="EMBL" id="JACIDT010000004">
    <property type="protein sequence ID" value="MBB3925785.1"/>
    <property type="molecule type" value="Genomic_DNA"/>
</dbReference>
<dbReference type="RefSeq" id="WP_188071335.1">
    <property type="nucleotide sequence ID" value="NZ_BSPS01000039.1"/>
</dbReference>
<evidence type="ECO:0000256" key="4">
    <source>
        <dbReference type="ARBA" id="ARBA00022643"/>
    </source>
</evidence>
<dbReference type="Pfam" id="PF00881">
    <property type="entry name" value="Nitroreductase"/>
    <property type="match status" value="1"/>
</dbReference>
<evidence type="ECO:0000259" key="6">
    <source>
        <dbReference type="Pfam" id="PF00881"/>
    </source>
</evidence>
<dbReference type="PANTHER" id="PTHR43673">
    <property type="entry name" value="NAD(P)H NITROREDUCTASE YDGI-RELATED"/>
    <property type="match status" value="1"/>
</dbReference>
<gene>
    <name evidence="7" type="ORF">GGR43_001500</name>
</gene>
<evidence type="ECO:0000313" key="8">
    <source>
        <dbReference type="Proteomes" id="UP000571950"/>
    </source>
</evidence>
<evidence type="ECO:0000256" key="2">
    <source>
        <dbReference type="ARBA" id="ARBA00007118"/>
    </source>
</evidence>
<dbReference type="GO" id="GO:0016491">
    <property type="term" value="F:oxidoreductase activity"/>
    <property type="evidence" value="ECO:0007669"/>
    <property type="project" value="UniProtKB-KW"/>
</dbReference>
<keyword evidence="5" id="KW-0560">Oxidoreductase</keyword>
<dbReference type="CDD" id="cd02136">
    <property type="entry name" value="PnbA_NfnB-like"/>
    <property type="match status" value="1"/>
</dbReference>
<dbReference type="InterPro" id="IPR000415">
    <property type="entry name" value="Nitroreductase-like"/>
</dbReference>
<comment type="similarity">
    <text evidence="2">Belongs to the nitroreductase family.</text>
</comment>
<protein>
    <submittedName>
        <fullName evidence="7">Nitroreductase</fullName>
    </submittedName>
</protein>
<keyword evidence="8" id="KW-1185">Reference proteome</keyword>
<dbReference type="InterPro" id="IPR029479">
    <property type="entry name" value="Nitroreductase"/>
</dbReference>
<dbReference type="Gene3D" id="3.40.109.10">
    <property type="entry name" value="NADH Oxidase"/>
    <property type="match status" value="1"/>
</dbReference>
<evidence type="ECO:0000256" key="5">
    <source>
        <dbReference type="ARBA" id="ARBA00023002"/>
    </source>
</evidence>
<dbReference type="PANTHER" id="PTHR43673:SF2">
    <property type="entry name" value="NITROREDUCTASE"/>
    <property type="match status" value="1"/>
</dbReference>
<evidence type="ECO:0000256" key="1">
    <source>
        <dbReference type="ARBA" id="ARBA00001917"/>
    </source>
</evidence>
<dbReference type="SUPFAM" id="SSF55469">
    <property type="entry name" value="FMN-dependent nitroreductase-like"/>
    <property type="match status" value="1"/>
</dbReference>
<comment type="cofactor">
    <cofactor evidence="1">
        <name>FMN</name>
        <dbReference type="ChEBI" id="CHEBI:58210"/>
    </cofactor>
</comment>
<proteinExistence type="inferred from homology"/>
<feature type="domain" description="Nitroreductase" evidence="6">
    <location>
        <begin position="15"/>
        <end position="203"/>
    </location>
</feature>
<comment type="caution">
    <text evidence="7">The sequence shown here is derived from an EMBL/GenBank/DDBJ whole genome shotgun (WGS) entry which is preliminary data.</text>
</comment>
<dbReference type="AlphaFoldDB" id="A0A7W6FPF9"/>
<accession>A0A7W6FPF9</accession>
<organism evidence="7 8">
    <name type="scientific">Sphingobium jiangsuense</name>
    <dbReference type="NCBI Taxonomy" id="870476"/>
    <lineage>
        <taxon>Bacteria</taxon>
        <taxon>Pseudomonadati</taxon>
        <taxon>Pseudomonadota</taxon>
        <taxon>Alphaproteobacteria</taxon>
        <taxon>Sphingomonadales</taxon>
        <taxon>Sphingomonadaceae</taxon>
        <taxon>Sphingobium</taxon>
    </lineage>
</organism>
<name>A0A7W6FPF9_9SPHN</name>